<dbReference type="RefSeq" id="WP_344808011.1">
    <property type="nucleotide sequence ID" value="NZ_BAABBO010000014.1"/>
</dbReference>
<reference evidence="3" key="1">
    <citation type="journal article" date="2019" name="Int. J. Syst. Evol. Microbiol.">
        <title>The Global Catalogue of Microorganisms (GCM) 10K type strain sequencing project: providing services to taxonomists for standard genome sequencing and annotation.</title>
        <authorList>
            <consortium name="The Broad Institute Genomics Platform"/>
            <consortium name="The Broad Institute Genome Sequencing Center for Infectious Disease"/>
            <person name="Wu L."/>
            <person name="Ma J."/>
        </authorList>
    </citation>
    <scope>NUCLEOTIDE SEQUENCE [LARGE SCALE GENOMIC DNA]</scope>
    <source>
        <strain evidence="3">JCM 17555</strain>
    </source>
</reference>
<proteinExistence type="predicted"/>
<keyword evidence="3" id="KW-1185">Reference proteome</keyword>
<evidence type="ECO:0000313" key="3">
    <source>
        <dbReference type="Proteomes" id="UP001501337"/>
    </source>
</evidence>
<feature type="transmembrane region" description="Helical" evidence="1">
    <location>
        <begin position="39"/>
        <end position="62"/>
    </location>
</feature>
<accession>A0ABP7PUD6</accession>
<comment type="caution">
    <text evidence="2">The sequence shown here is derived from an EMBL/GenBank/DDBJ whole genome shotgun (WGS) entry which is preliminary data.</text>
</comment>
<dbReference type="Proteomes" id="UP001501337">
    <property type="component" value="Unassembled WGS sequence"/>
</dbReference>
<gene>
    <name evidence="2" type="ORF">GCM10022278_31000</name>
</gene>
<evidence type="ECO:0000313" key="2">
    <source>
        <dbReference type="EMBL" id="GAA3971393.1"/>
    </source>
</evidence>
<sequence>MAKTKPEAETAAPEAEVAEPLTPEQRIALLEKSLGTNRIILLVVALLLVVSLAASVAILFFGQTSTLDADDPVAPAEAALSLDQRQMAEKVDANLTRFDERLSRMELILQRTNTGRFADILLEQEKDKQQFALGAKEAITDLARMVPGSRTWLELYSEQIDKGVERSKARTSAISNIKTEAAEAAPEQ</sequence>
<evidence type="ECO:0000256" key="1">
    <source>
        <dbReference type="SAM" id="Phobius"/>
    </source>
</evidence>
<keyword evidence="1" id="KW-1133">Transmembrane helix</keyword>
<name>A0ABP7PUD6_9GAMM</name>
<keyword evidence="1" id="KW-0812">Transmembrane</keyword>
<keyword evidence="1" id="KW-0472">Membrane</keyword>
<organism evidence="2 3">
    <name type="scientific">Allohahella marinimesophila</name>
    <dbReference type="NCBI Taxonomy" id="1054972"/>
    <lineage>
        <taxon>Bacteria</taxon>
        <taxon>Pseudomonadati</taxon>
        <taxon>Pseudomonadota</taxon>
        <taxon>Gammaproteobacteria</taxon>
        <taxon>Oceanospirillales</taxon>
        <taxon>Hahellaceae</taxon>
        <taxon>Allohahella</taxon>
    </lineage>
</organism>
<protein>
    <submittedName>
        <fullName evidence="2">Uncharacterized protein</fullName>
    </submittedName>
</protein>
<dbReference type="EMBL" id="BAABBO010000014">
    <property type="protein sequence ID" value="GAA3971393.1"/>
    <property type="molecule type" value="Genomic_DNA"/>
</dbReference>